<organism evidence="4 5">
    <name type="scientific">Mammaliicoccus lentus</name>
    <name type="common">Staphylococcus lentus</name>
    <dbReference type="NCBI Taxonomy" id="42858"/>
    <lineage>
        <taxon>Bacteria</taxon>
        <taxon>Bacillati</taxon>
        <taxon>Bacillota</taxon>
        <taxon>Bacilli</taxon>
        <taxon>Bacillales</taxon>
        <taxon>Staphylococcaceae</taxon>
        <taxon>Mammaliicoccus</taxon>
    </lineage>
</organism>
<accession>A0AAX3W5M5</accession>
<keyword evidence="2" id="KW-0521">NADP</keyword>
<protein>
    <submittedName>
        <fullName evidence="4">NmrA/HSCARG family protein</fullName>
    </submittedName>
</protein>
<name>A0AAX3W5M5_MAMLE</name>
<dbReference type="PANTHER" id="PTHR42748:SF7">
    <property type="entry name" value="NMRA LIKE REDOX SENSOR 1-RELATED"/>
    <property type="match status" value="1"/>
</dbReference>
<evidence type="ECO:0000313" key="4">
    <source>
        <dbReference type="EMBL" id="WHI60376.1"/>
    </source>
</evidence>
<dbReference type="Gene3D" id="3.90.25.10">
    <property type="entry name" value="UDP-galactose 4-epimerase, domain 1"/>
    <property type="match status" value="1"/>
</dbReference>
<dbReference type="InterPro" id="IPR008030">
    <property type="entry name" value="NmrA-like"/>
</dbReference>
<evidence type="ECO:0000256" key="1">
    <source>
        <dbReference type="ARBA" id="ARBA00006328"/>
    </source>
</evidence>
<dbReference type="RefSeq" id="WP_282862515.1">
    <property type="nucleotide sequence ID" value="NZ_CP118848.1"/>
</dbReference>
<reference evidence="4" key="1">
    <citation type="journal article" date="2023" name="Antibiotics">
        <title>Prevalence and Molecular Characterization of Methicillin-Resistant Staphylococci (MRS) and Mammaliicocci (MRM) in Dromedary Camels from Algeria: First Detection of SCCmec-mecC Hybrid in Methicillin-Resistant Mammaliicoccus lentus.</title>
        <authorList>
            <person name="Belhout C."/>
            <person name="Boyen F."/>
            <person name="Vereecke N."/>
            <person name="Theuns S."/>
            <person name="Taibi N."/>
            <person name="Stegger M."/>
            <person name="de la Fe-Rodriguez P.Y."/>
            <person name="Bouayad L."/>
            <person name="Elgroud R."/>
            <person name="Butaye P."/>
        </authorList>
    </citation>
    <scope>NUCLEOTIDE SEQUENCE</scope>
    <source>
        <strain evidence="4">7048</strain>
    </source>
</reference>
<sequence length="281" mass="31474">MNNIKTILVIGASGNQGNAVATNLLSDGWAVRAMTRNPEQSSIQALKEKGATVVKADMDDEQSLSDVMKGVYGVYSVQSFDNNDPEKEIRQGKRVADLAKKANVSHFVYSSAAGAERYDGAQNFATKWQIEEHIRSLDLPSTILRPTFFMNNFEGFAKGQDGKIVIQGFMDPEIKLQMIAVQDIGAFANIAFKNPEQLIGESIEIAGEEKTLTEISEKISKTFDAPCEIVDSREKFQKMMKMFEWFEFGGYEANISKLREINPQLLDFDAWVKHSVWNPLK</sequence>
<dbReference type="EMBL" id="CP118848">
    <property type="protein sequence ID" value="WHI60376.1"/>
    <property type="molecule type" value="Genomic_DNA"/>
</dbReference>
<proteinExistence type="inferred from homology"/>
<dbReference type="Proteomes" id="UP001223261">
    <property type="component" value="Chromosome"/>
</dbReference>
<dbReference type="AlphaFoldDB" id="A0AAX3W5M5"/>
<dbReference type="CDD" id="cd05251">
    <property type="entry name" value="NmrA_like_SDR_a"/>
    <property type="match status" value="1"/>
</dbReference>
<comment type="similarity">
    <text evidence="1">Belongs to the NmrA-type oxidoreductase family.</text>
</comment>
<gene>
    <name evidence="4" type="ORF">PYH69_01755</name>
</gene>
<evidence type="ECO:0000259" key="3">
    <source>
        <dbReference type="Pfam" id="PF05368"/>
    </source>
</evidence>
<feature type="domain" description="NmrA-like" evidence="3">
    <location>
        <begin position="5"/>
        <end position="232"/>
    </location>
</feature>
<dbReference type="PANTHER" id="PTHR42748">
    <property type="entry name" value="NITROGEN METABOLITE REPRESSION PROTEIN NMRA FAMILY MEMBER"/>
    <property type="match status" value="1"/>
</dbReference>
<evidence type="ECO:0000256" key="2">
    <source>
        <dbReference type="ARBA" id="ARBA00022857"/>
    </source>
</evidence>
<dbReference type="Gene3D" id="3.40.50.720">
    <property type="entry name" value="NAD(P)-binding Rossmann-like Domain"/>
    <property type="match status" value="1"/>
</dbReference>
<dbReference type="InterPro" id="IPR051164">
    <property type="entry name" value="NmrA-like_oxidored"/>
</dbReference>
<dbReference type="InterPro" id="IPR036291">
    <property type="entry name" value="NAD(P)-bd_dom_sf"/>
</dbReference>
<dbReference type="Pfam" id="PF05368">
    <property type="entry name" value="NmrA"/>
    <property type="match status" value="1"/>
</dbReference>
<evidence type="ECO:0000313" key="5">
    <source>
        <dbReference type="Proteomes" id="UP001223261"/>
    </source>
</evidence>
<dbReference type="SUPFAM" id="SSF51735">
    <property type="entry name" value="NAD(P)-binding Rossmann-fold domains"/>
    <property type="match status" value="1"/>
</dbReference>